<organism evidence="11 12">
    <name type="scientific">Chytriomyces confervae</name>
    <dbReference type="NCBI Taxonomy" id="246404"/>
    <lineage>
        <taxon>Eukaryota</taxon>
        <taxon>Fungi</taxon>
        <taxon>Fungi incertae sedis</taxon>
        <taxon>Chytridiomycota</taxon>
        <taxon>Chytridiomycota incertae sedis</taxon>
        <taxon>Chytridiomycetes</taxon>
        <taxon>Chytridiales</taxon>
        <taxon>Chytriomycetaceae</taxon>
        <taxon>Chytriomyces</taxon>
    </lineage>
</organism>
<accession>A0A507FF43</accession>
<keyword evidence="7" id="KW-0496">Mitochondrion</keyword>
<evidence type="ECO:0000256" key="8">
    <source>
        <dbReference type="ARBA" id="ARBA00023136"/>
    </source>
</evidence>
<dbReference type="Gene3D" id="1.50.40.10">
    <property type="entry name" value="Mitochondrial carrier domain"/>
    <property type="match status" value="2"/>
</dbReference>
<dbReference type="OrthoDB" id="14252at2759"/>
<evidence type="ECO:0000256" key="4">
    <source>
        <dbReference type="ARBA" id="ARBA00022692"/>
    </source>
</evidence>
<dbReference type="STRING" id="246404.A0A507FF43"/>
<keyword evidence="6 10" id="KW-1133">Transmembrane helix</keyword>
<evidence type="ECO:0000256" key="10">
    <source>
        <dbReference type="SAM" id="Phobius"/>
    </source>
</evidence>
<evidence type="ECO:0000313" key="12">
    <source>
        <dbReference type="Proteomes" id="UP000320333"/>
    </source>
</evidence>
<dbReference type="GO" id="GO:0006839">
    <property type="term" value="P:mitochondrial transport"/>
    <property type="evidence" value="ECO:0007669"/>
    <property type="project" value="TreeGrafter"/>
</dbReference>
<proteinExistence type="inferred from homology"/>
<evidence type="ECO:0000256" key="2">
    <source>
        <dbReference type="ARBA" id="ARBA00006375"/>
    </source>
</evidence>
<comment type="caution">
    <text evidence="11">The sequence shown here is derived from an EMBL/GenBank/DDBJ whole genome shotgun (WGS) entry which is preliminary data.</text>
</comment>
<feature type="transmembrane region" description="Helical" evidence="10">
    <location>
        <begin position="297"/>
        <end position="317"/>
    </location>
</feature>
<feature type="transmembrane region" description="Helical" evidence="10">
    <location>
        <begin position="108"/>
        <end position="127"/>
    </location>
</feature>
<evidence type="ECO:0000256" key="6">
    <source>
        <dbReference type="ARBA" id="ARBA00022989"/>
    </source>
</evidence>
<keyword evidence="3" id="KW-0813">Transport</keyword>
<sequence>MESGKPKRRELNQFDAFVAGGCGGVANVLIGHPFDTVKVRLQTSSEYKGLTDCVRKTLARDGVKGLYRGITAPLMGVTPMWAISFWGYELGQRFVLYFRKPNTFTQNLTLAELAFAGGFSSIPSTIVTTPMERLKVILQTQGTAANNSRTQYTGMIDAARGVFAESGIRGLYRGTVATLARDIPGGAAYFATYEFFYRELKGDGKGMSVGASLFAGGMSGVAMWMIAIPPDVVKSRIQSSPEGTYKSFMDCGRQIVKSEGVGALYRGFGVAMIRAFPANAAGCVRMSVVSDLVTSDIFLTIAFISSVLLLVYAYAAYANNNSSKFQQHSSKLPSENDFDERPPIHFNPAPLSNKHGSWVNLTSSEEVTMAHGHCFIETRHGCCLPQHVTQAAQKKFMYTLPDGAKAEPRTVVDIFTLLNSKRLTFLGDSMSEQIVEALLIQLTQRKIQIVKETPFDLIPGASLGRKPFPSLKRFSLPQFNATLQYVKSYRFAPSAELDRFAAGTGAKFVLSPQQLSFVLDASDVVVANYGMHYIRLKEKSAFHPAMTALVEAFAAERLKPNGLNKKFILRDMLPNFSAQLPNPSAPSLCSKRKVRLYKGHNRFLKGLADKFSMPFWEEGQLYRDRADAKLGLRKDGKRDCVHFCHNVFIFEPVINGLYSVLFRLMEA</sequence>
<keyword evidence="4 9" id="KW-0812">Transmembrane</keyword>
<dbReference type="GO" id="GO:0031966">
    <property type="term" value="C:mitochondrial membrane"/>
    <property type="evidence" value="ECO:0007669"/>
    <property type="project" value="UniProtKB-SubCell"/>
</dbReference>
<dbReference type="AlphaFoldDB" id="A0A507FF43"/>
<dbReference type="SUPFAM" id="SSF103506">
    <property type="entry name" value="Mitochondrial carrier"/>
    <property type="match status" value="1"/>
</dbReference>
<evidence type="ECO:0000256" key="5">
    <source>
        <dbReference type="ARBA" id="ARBA00022737"/>
    </source>
</evidence>
<reference evidence="11 12" key="1">
    <citation type="journal article" date="2019" name="Sci. Rep.">
        <title>Comparative genomics of chytrid fungi reveal insights into the obligate biotrophic and pathogenic lifestyle of Synchytrium endobioticum.</title>
        <authorList>
            <person name="van de Vossenberg B.T.L.H."/>
            <person name="Warris S."/>
            <person name="Nguyen H.D.T."/>
            <person name="van Gent-Pelzer M.P.E."/>
            <person name="Joly D.L."/>
            <person name="van de Geest H.C."/>
            <person name="Bonants P.J.M."/>
            <person name="Smith D.S."/>
            <person name="Levesque C.A."/>
            <person name="van der Lee T.A.J."/>
        </authorList>
    </citation>
    <scope>NUCLEOTIDE SEQUENCE [LARGE SCALE GENOMIC DNA]</scope>
    <source>
        <strain evidence="11 12">CBS 675.73</strain>
    </source>
</reference>
<evidence type="ECO:0000256" key="7">
    <source>
        <dbReference type="ARBA" id="ARBA00023128"/>
    </source>
</evidence>
<dbReference type="EMBL" id="QEAP01000110">
    <property type="protein sequence ID" value="TPX74752.1"/>
    <property type="molecule type" value="Genomic_DNA"/>
</dbReference>
<keyword evidence="8 9" id="KW-0472">Membrane</keyword>
<feature type="transmembrane region" description="Helical" evidence="10">
    <location>
        <begin position="207"/>
        <end position="227"/>
    </location>
</feature>
<keyword evidence="5" id="KW-0677">Repeat</keyword>
<dbReference type="GO" id="GO:1902603">
    <property type="term" value="P:carnitine transmembrane transport"/>
    <property type="evidence" value="ECO:0007669"/>
    <property type="project" value="TreeGrafter"/>
</dbReference>
<protein>
    <submittedName>
        <fullName evidence="11">Uncharacterized protein</fullName>
    </submittedName>
</protein>
<dbReference type="PANTHER" id="PTHR45624">
    <property type="entry name" value="MITOCHONDRIAL BASIC AMINO ACIDS TRANSPORTER-RELATED"/>
    <property type="match status" value="1"/>
</dbReference>
<evidence type="ECO:0000313" key="11">
    <source>
        <dbReference type="EMBL" id="TPX74752.1"/>
    </source>
</evidence>
<dbReference type="Pfam" id="PF00153">
    <property type="entry name" value="Mito_carr"/>
    <property type="match status" value="3"/>
</dbReference>
<dbReference type="PANTHER" id="PTHR45624:SF4">
    <property type="entry name" value="CONGESTED-LIKE TRACHEA PROTEIN-RELATED"/>
    <property type="match status" value="1"/>
</dbReference>
<evidence type="ECO:0000256" key="9">
    <source>
        <dbReference type="PROSITE-ProRule" id="PRU00282"/>
    </source>
</evidence>
<evidence type="ECO:0000256" key="3">
    <source>
        <dbReference type="ARBA" id="ARBA00022448"/>
    </source>
</evidence>
<dbReference type="GO" id="GO:0015227">
    <property type="term" value="F:O-acyl-L-carnitine transmembrane transporter activity"/>
    <property type="evidence" value="ECO:0007669"/>
    <property type="project" value="TreeGrafter"/>
</dbReference>
<evidence type="ECO:0000256" key="1">
    <source>
        <dbReference type="ARBA" id="ARBA00004225"/>
    </source>
</evidence>
<feature type="repeat" description="Solcar" evidence="9">
    <location>
        <begin position="11"/>
        <end position="94"/>
    </location>
</feature>
<feature type="repeat" description="Solcar" evidence="9">
    <location>
        <begin position="207"/>
        <end position="292"/>
    </location>
</feature>
<dbReference type="PROSITE" id="PS50920">
    <property type="entry name" value="SOLCAR"/>
    <property type="match status" value="3"/>
</dbReference>
<gene>
    <name evidence="11" type="ORF">CcCBS67573_g03979</name>
</gene>
<dbReference type="InterPro" id="IPR023395">
    <property type="entry name" value="MCP_dom_sf"/>
</dbReference>
<name>A0A507FF43_9FUNG</name>
<keyword evidence="12" id="KW-1185">Reference proteome</keyword>
<dbReference type="InterPro" id="IPR050567">
    <property type="entry name" value="Mitochondrial_Carrier"/>
</dbReference>
<comment type="subcellular location">
    <subcellularLocation>
        <location evidence="1">Mitochondrion membrane</location>
        <topology evidence="1">Multi-pass membrane protein</topology>
    </subcellularLocation>
</comment>
<dbReference type="InterPro" id="IPR018108">
    <property type="entry name" value="MCP_transmembrane"/>
</dbReference>
<comment type="similarity">
    <text evidence="2">Belongs to the mitochondrial carrier (TC 2.A.29) family.</text>
</comment>
<feature type="repeat" description="Solcar" evidence="9">
    <location>
        <begin position="108"/>
        <end position="199"/>
    </location>
</feature>
<feature type="transmembrane region" description="Helical" evidence="10">
    <location>
        <begin position="65"/>
        <end position="88"/>
    </location>
</feature>
<dbReference type="Proteomes" id="UP000320333">
    <property type="component" value="Unassembled WGS sequence"/>
</dbReference>